<feature type="domain" description="HTH araC/xylS-type" evidence="3">
    <location>
        <begin position="670"/>
        <end position="771"/>
    </location>
</feature>
<gene>
    <name evidence="4" type="ORF">J2Z66_005428</name>
</gene>
<sequence>MKLTVFTHSMFARMLFSVTLVLSLLIALVSYALYYSFQRVTIESISSTSANYLLQTSYGAGYMNDNARNFALSIFANPNTNALMYNVEEEGVTELIMEMDRIQALVKANSFVHSVYVYNKKQHRFLSTVNSITNREDDFFDKEAAAMMQSPNAELRLKPIPRILSNDNHPKETRVLTYVIYDNYSVKGGVDGAVIVNIYSDYLQNLITSYNMGNPEMSGETFIVDANSHLITDAKNLNEAEISTLMGTISAQEGKPEGKAGYTTTVLKDEKVLVAYTKSEVPSWWFVRVHPYSVILKSTAYIKTTTLLISIVLFMLGLLLSFIVSRRLYSPFGKLVGRVRGLVDSPASRAAETFDEVELLNKVVSEAYALKRDSQQMQRNERLKSLFTPHAQPLSSLQALLDKYRITLQLDEGYVLISYRIDYFARFMSDFNERDRDLLRYAIGNAAGETVGRNRSHQVIDMGDDILMHIVNVEEMDGEELRSAFAQGVKELQEWCLHHLKLNISAAVGEKQEDFTELYSGYQKVVSLSQYRLVYGHGCLLFADMLSGRAIEASYKIEPAEEQQLYEALVGGRLDEARSLYAGIMSKVTQHSYDAMMSNILYLFYFVHNTMQTMERNSIDKYQLDFHAYLRQMSQVETMDEVHALFDDIFTEIASAITSRKNNRSSILMDSVLKYIETNYTDPGLCLDTVAAEMKLSKMYVGKLFREAYGQSVADYIVEVRMRRAIELLNEGGKNKTLIDILGEIGVENKKYFYILFKKKMGVSFSDYRLKHLNLVRIDEDDE</sequence>
<dbReference type="EMBL" id="JAGGLB010000021">
    <property type="protein sequence ID" value="MBP1993802.1"/>
    <property type="molecule type" value="Genomic_DNA"/>
</dbReference>
<accession>A0ABS4J1T6</accession>
<keyword evidence="2" id="KW-1133">Transmembrane helix</keyword>
<evidence type="ECO:0000313" key="4">
    <source>
        <dbReference type="EMBL" id="MBP1993802.1"/>
    </source>
</evidence>
<dbReference type="PROSITE" id="PS01124">
    <property type="entry name" value="HTH_ARAC_FAMILY_2"/>
    <property type="match status" value="1"/>
</dbReference>
<dbReference type="PANTHER" id="PTHR43280">
    <property type="entry name" value="ARAC-FAMILY TRANSCRIPTIONAL REGULATOR"/>
    <property type="match status" value="1"/>
</dbReference>
<keyword evidence="1" id="KW-0238">DNA-binding</keyword>
<dbReference type="SMART" id="SM00342">
    <property type="entry name" value="HTH_ARAC"/>
    <property type="match status" value="1"/>
</dbReference>
<dbReference type="Proteomes" id="UP001519287">
    <property type="component" value="Unassembled WGS sequence"/>
</dbReference>
<organism evidence="4 5">
    <name type="scientific">Paenibacillus eucommiae</name>
    <dbReference type="NCBI Taxonomy" id="1355755"/>
    <lineage>
        <taxon>Bacteria</taxon>
        <taxon>Bacillati</taxon>
        <taxon>Bacillota</taxon>
        <taxon>Bacilli</taxon>
        <taxon>Bacillales</taxon>
        <taxon>Paenibacillaceae</taxon>
        <taxon>Paenibacillus</taxon>
    </lineage>
</organism>
<dbReference type="RefSeq" id="WP_209975678.1">
    <property type="nucleotide sequence ID" value="NZ_JAGGLB010000021.1"/>
</dbReference>
<evidence type="ECO:0000259" key="3">
    <source>
        <dbReference type="PROSITE" id="PS01124"/>
    </source>
</evidence>
<proteinExistence type="predicted"/>
<comment type="caution">
    <text evidence="4">The sequence shown here is derived from an EMBL/GenBank/DDBJ whole genome shotgun (WGS) entry which is preliminary data.</text>
</comment>
<evidence type="ECO:0000256" key="1">
    <source>
        <dbReference type="ARBA" id="ARBA00023125"/>
    </source>
</evidence>
<dbReference type="Gene3D" id="1.10.10.60">
    <property type="entry name" value="Homeodomain-like"/>
    <property type="match status" value="2"/>
</dbReference>
<evidence type="ECO:0000256" key="2">
    <source>
        <dbReference type="SAM" id="Phobius"/>
    </source>
</evidence>
<feature type="transmembrane region" description="Helical" evidence="2">
    <location>
        <begin position="300"/>
        <end position="324"/>
    </location>
</feature>
<keyword evidence="5" id="KW-1185">Reference proteome</keyword>
<dbReference type="Pfam" id="PF12833">
    <property type="entry name" value="HTH_18"/>
    <property type="match status" value="1"/>
</dbReference>
<keyword evidence="2" id="KW-0812">Transmembrane</keyword>
<name>A0ABS4J1T6_9BACL</name>
<dbReference type="Gene3D" id="3.30.450.20">
    <property type="entry name" value="PAS domain"/>
    <property type="match status" value="1"/>
</dbReference>
<reference evidence="4 5" key="1">
    <citation type="submission" date="2021-03" db="EMBL/GenBank/DDBJ databases">
        <title>Genomic Encyclopedia of Type Strains, Phase IV (KMG-IV): sequencing the most valuable type-strain genomes for metagenomic binning, comparative biology and taxonomic classification.</title>
        <authorList>
            <person name="Goeker M."/>
        </authorList>
    </citation>
    <scope>NUCLEOTIDE SEQUENCE [LARGE SCALE GENOMIC DNA]</scope>
    <source>
        <strain evidence="4 5">DSM 26048</strain>
    </source>
</reference>
<dbReference type="InterPro" id="IPR018060">
    <property type="entry name" value="HTH_AraC"/>
</dbReference>
<evidence type="ECO:0000313" key="5">
    <source>
        <dbReference type="Proteomes" id="UP001519287"/>
    </source>
</evidence>
<keyword evidence="2" id="KW-0472">Membrane</keyword>
<dbReference type="PANTHER" id="PTHR43280:SF28">
    <property type="entry name" value="HTH-TYPE TRANSCRIPTIONAL ACTIVATOR RHAS"/>
    <property type="match status" value="1"/>
</dbReference>
<protein>
    <submittedName>
        <fullName evidence="4">AraC-like DNA-binding protein</fullName>
    </submittedName>
</protein>